<dbReference type="InterPro" id="IPR022385">
    <property type="entry name" value="Rhs_assc_core"/>
</dbReference>
<evidence type="ECO:0000256" key="3">
    <source>
        <dbReference type="ARBA" id="ARBA00023026"/>
    </source>
</evidence>
<feature type="region of interest" description="Disordered" evidence="4">
    <location>
        <begin position="2534"/>
        <end position="2554"/>
    </location>
</feature>
<gene>
    <name evidence="7" type="ORF">JK363_17040</name>
</gene>
<comment type="subcellular location">
    <subcellularLocation>
        <location evidence="1">Secreted</location>
    </subcellularLocation>
</comment>
<organism evidence="7 8">
    <name type="scientific">Streptomyces coffeae</name>
    <dbReference type="NCBI Taxonomy" id="621382"/>
    <lineage>
        <taxon>Bacteria</taxon>
        <taxon>Bacillati</taxon>
        <taxon>Actinomycetota</taxon>
        <taxon>Actinomycetes</taxon>
        <taxon>Kitasatosporales</taxon>
        <taxon>Streptomycetaceae</taxon>
        <taxon>Streptomyces</taxon>
    </lineage>
</organism>
<feature type="domain" description="Insecticide toxin TcdB middle/N-terminal" evidence="6">
    <location>
        <begin position="777"/>
        <end position="911"/>
    </location>
</feature>
<dbReference type="InterPro" id="IPR050708">
    <property type="entry name" value="T6SS_VgrG/RHS"/>
</dbReference>
<dbReference type="InterPro" id="IPR028994">
    <property type="entry name" value="Integrin_alpha_N"/>
</dbReference>
<dbReference type="Pfam" id="PF12256">
    <property type="entry name" value="TcdB_toxin_midN"/>
    <property type="match status" value="1"/>
</dbReference>
<evidence type="ECO:0000256" key="4">
    <source>
        <dbReference type="SAM" id="MobiDB-lite"/>
    </source>
</evidence>
<dbReference type="InterPro" id="IPR022044">
    <property type="entry name" value="TcdB_toxin_mid/C"/>
</dbReference>
<feature type="region of interest" description="Disordered" evidence="4">
    <location>
        <begin position="496"/>
        <end position="537"/>
    </location>
</feature>
<keyword evidence="2" id="KW-0964">Secreted</keyword>
<evidence type="ECO:0000313" key="7">
    <source>
        <dbReference type="EMBL" id="MBL1098338.1"/>
    </source>
</evidence>
<feature type="compositionally biased region" description="Gly residues" evidence="4">
    <location>
        <begin position="2587"/>
        <end position="2598"/>
    </location>
</feature>
<evidence type="ECO:0000256" key="2">
    <source>
        <dbReference type="ARBA" id="ARBA00022525"/>
    </source>
</evidence>
<feature type="compositionally biased region" description="Low complexity" evidence="4">
    <location>
        <begin position="525"/>
        <end position="537"/>
    </location>
</feature>
<feature type="domain" description="Insecticide toxin TcdB middle/C-terminal" evidence="5">
    <location>
        <begin position="1003"/>
        <end position="1133"/>
    </location>
</feature>
<comment type="caution">
    <text evidence="7">The sequence shown here is derived from an EMBL/GenBank/DDBJ whole genome shotgun (WGS) entry which is preliminary data.</text>
</comment>
<dbReference type="EMBL" id="JAERRF010000009">
    <property type="protein sequence ID" value="MBL1098338.1"/>
    <property type="molecule type" value="Genomic_DNA"/>
</dbReference>
<dbReference type="NCBIfam" id="TIGR03696">
    <property type="entry name" value="Rhs_assc_core"/>
    <property type="match status" value="1"/>
</dbReference>
<evidence type="ECO:0000259" key="6">
    <source>
        <dbReference type="Pfam" id="PF12256"/>
    </source>
</evidence>
<dbReference type="InterPro" id="IPR022045">
    <property type="entry name" value="TcdB_toxin_mid/N"/>
</dbReference>
<dbReference type="PANTHER" id="PTHR32305:SF15">
    <property type="entry name" value="PROTEIN RHSA-RELATED"/>
    <property type="match status" value="1"/>
</dbReference>
<dbReference type="InterPro" id="IPR003284">
    <property type="entry name" value="Sal_SpvB"/>
</dbReference>
<evidence type="ECO:0000259" key="5">
    <source>
        <dbReference type="Pfam" id="PF12255"/>
    </source>
</evidence>
<protein>
    <recommendedName>
        <fullName evidence="9">Toxin</fullName>
    </recommendedName>
</protein>
<keyword evidence="3" id="KW-0843">Virulence</keyword>
<dbReference type="RefSeq" id="WP_201875763.1">
    <property type="nucleotide sequence ID" value="NZ_JAERRF010000009.1"/>
</dbReference>
<sequence length="2723" mass="301067">MSECSQTGLAARRAAVVAEPAARRADENREAGQPAAISLPKGGGAVRGLSEKFTANPVSGTGSMTIPIATSPGRSGFGPQLVLSYDSETGNGPFGFGWHLALPSIMRKTDKGVPRYRDAEESDVYVLSGAEDLVPVLGPDGTRFSDDTTAPGYVIHRYRPRTEGLFARIERWTRSDTGDIHWRSVSADNVTTLYGRDSRSRIADPGQHTSSGSPRVFGWLVCESFDDKGNAIVYEYAGENAANVDGTLAGEHNRLHTANRYPKRIRYGNRVSRLVQPDLSQASWLFEVVFDYDEGHYEKLDPDPSRPPAEQHRFARVSVSPARPWACRPDPFSSHRAGFEVRSHRRCHRVLMFHHIPDVAAEGSGYEGLVRATEFDYADLDYGGPVTVDEELAHQGSTRIASFLRRVTQSGYVRDDTRAVVERGGAVHATYLERSLPPLELEYSRAVVHDEVRDVRAERPETLPVGSDRVYQWVDLHGEGLPGILTEHGGGWRYHRSSSPLPVSGSGHRGGEGAEHRGGDGTGRGTVTDAGHATGHGAETATGHVVARFGPAEQVTAQPNLHLADGRARWVDLAGDGHPDLVISDGSLSGLFEHDNEEGWLPFRPFTSCLNRDLDDPNLRWADLSGDGHADVVITEGEAVLWHPALAEEGFGPAARVTQPSDEERGPRLVFADGTQSVHLADMCGDGLADLVRVRNGDVCYWPSLGYGRFGAKVTMDNAPWFDTPDAFDQRRVLLTDIDGSGTTDIVYLHHDGARLYFNQAGNRISDPRRLPGFPAAAQGLSVTTADLLGNGTACLVWSSPLPADAPRPMRYVDLMGGTKPHLLTRAVNNLGAETRVHYTPSTTFYLADREAGRPWVSRLPFPVHVVERVDTYDHVSHQRFVTRYAYHHGHYDGEEREFGGFGMVEQRDTEHLAAPSPTDPLPVGDNTDATSHVPPTLTRTWFHTGVHLGRAHISDFFAGLRDTAGTGEYYREPGLTDEQARALLLPDTVLPDGLTAEEEREACRALRGSVLRQEVYALDGPGDEDYPRGHPYTVSEQNFTVRRLQPRAGQRHGVFLVHAREAITYQYERNPGDPRTAHEITLAVDDFGNVRRSAGIGYGRRRPDTSLPPADQARQARILIRYTENDVTNAVDSATDHRAPLPCEARTYELTGMSLPTGRGRFTFEEIRTAVRSANPLDYEVPPTTGILQKRLIEHLRTYYRRDDLTGPARLGELQPLALPFQSHKLAFTPGLVGQVYGERVTDTMLETDGRYVHTERDAHWWAPLGRVFYSPDPEHSPAQELTHARRHFFLPHRHRDPFHTEDTSTEGILTYDTYDLLLQETRDALGNRVTVGERHRDPTRPPVRLTQDYRVLQPALVMDANRNRSAVAFDALGTVAGTALMGKPEDSPAQGDELTAAFRADLTQAETDAFLTNPRGPLAATLLDAATSRVVQDLTAHWREPDQARKPPTPIATLARENHTRGPAAPGGTRIQVSVSYIDGFGREIQQKIPAEPGPGPQRAPDGSIITGPDGLPLPTAHDIYPRWVGSGWTVYNNKGKPFRRYEPFFTDTHRFEPDVRIGVSAVLFHDPVGRVVATLRPDHSWEKVVFDAWRQETWNVTDTLLVADPADDTDVGDHFRRLPDAEYLPGWHALRTDPAHAAAFAARYPDSVDRAHETLAARQTKVHAATPTLAHTDSLGRTIATVVHNRTRYSDTPATDPPVEEVQRTSVVLDIEDNQREVSDALGRVIIRYDHDMLGNPVHHTSMEAGERWTLHDVAGKPRYAWDSRGHRFRTGYDALQRPTHTYLREGQGAELLVERSTYGESRTDPEPRNLRGRLVERHDQAGVVTTEDYDFKGNLLRGRRRLARDYKSTLDWSATPPLESEAYTSRTGYDALNRPVQLVAPHSDRTGTAINVIQPVYNEANLLERLHAWLDRNAEPAGLLDPATATLPAVTDIDYDANGRRTAIDYGNGAATRYRYDPFTFRLTHLVTRRDPAAFPGDCPDVAPSQWPGCQVQNLHYTFDPAGNVTHIRDTAQQTVYFRNRRVEPSAEYTYDAASRLIEATGREHLGLTGGVPNAPASHSYNDAARIPVPHPGDGNALGRYTERYAYDAVGNLLEMRHRGLDPAHPGWTRGYIYAEISRLEPGRVSNRLTSTTIAGVTETYSTAGDGYDPHGNMLRMPQLHTMRWDEDDRLRMTQRQAVNPDDTEGVRRHGERTWYVYDSGGQRVRKVTERSNGEVKDERIYLEAVEIYRAHGVHALVRETLHLMDSRQRVAMVETRTQGNEPGVPRQRIRYQFGDHLGSTTLELDDQAQIISYEEYAPYGSTTYQATRGTTEAAKRYRYIGKERDEESGLYYHGVRHYAPWLGRWIRCDPAGTATGPNLYEYARSDPIDIFDPTGAWPEWADRKTLGGLGRGYVQAVVDNVKETARDLVAATPIGQFVQGVQTGISVMTSQDPVATAREAAESKLKSQVASTPQGAAAVALAEGRGGLGAAEAAVKTLPFAKPAEDLDKTIMAVEAGDTAGAVRHGAAGARHFVKEWANIVTAFAGATKGPVKPSTTPGAMSGGTQFRTQPMTPMEQVHAANRSELVARRIGIPGGEEGHIGRPGQGSSGNLGGAPDLRGRGFDPQGKTLGTNVVGQGMNLDAAIYENVENWTEFNRVKSFDVRAEAILVHEYLEMNLAHVPIEVRHAEAVRLGRLMGDPSMLHLVPEPVRPIAAKLNPQTIELLRTMPEDPLRQQMR</sequence>
<dbReference type="SUPFAM" id="SSF69318">
    <property type="entry name" value="Integrin alpha N-terminal domain"/>
    <property type="match status" value="1"/>
</dbReference>
<dbReference type="PANTHER" id="PTHR32305">
    <property type="match status" value="1"/>
</dbReference>
<dbReference type="Proteomes" id="UP000634229">
    <property type="component" value="Unassembled WGS sequence"/>
</dbReference>
<evidence type="ECO:0000256" key="1">
    <source>
        <dbReference type="ARBA" id="ARBA00004613"/>
    </source>
</evidence>
<dbReference type="PRINTS" id="PR01341">
    <property type="entry name" value="SALSPVBPROT"/>
</dbReference>
<keyword evidence="8" id="KW-1185">Reference proteome</keyword>
<evidence type="ECO:0008006" key="9">
    <source>
        <dbReference type="Google" id="ProtNLM"/>
    </source>
</evidence>
<dbReference type="Pfam" id="PF12255">
    <property type="entry name" value="TcdB_toxin_midC"/>
    <property type="match status" value="1"/>
</dbReference>
<feature type="region of interest" description="Disordered" evidence="4">
    <location>
        <begin position="1490"/>
        <end position="1513"/>
    </location>
</feature>
<feature type="compositionally biased region" description="Basic and acidic residues" evidence="4">
    <location>
        <begin position="21"/>
        <end position="30"/>
    </location>
</feature>
<feature type="compositionally biased region" description="Polar residues" evidence="4">
    <location>
        <begin position="2539"/>
        <end position="2554"/>
    </location>
</feature>
<dbReference type="Pfam" id="PF03534">
    <property type="entry name" value="SpvB"/>
    <property type="match status" value="1"/>
</dbReference>
<reference evidence="7 8" key="1">
    <citation type="submission" date="2021-01" db="EMBL/GenBank/DDBJ databases">
        <title>WGS of actinomycetes isolated from Thailand.</title>
        <authorList>
            <person name="Thawai C."/>
        </authorList>
    </citation>
    <scope>NUCLEOTIDE SEQUENCE [LARGE SCALE GENOMIC DNA]</scope>
    <source>
        <strain evidence="7 8">CA1R205</strain>
    </source>
</reference>
<feature type="region of interest" description="Disordered" evidence="4">
    <location>
        <begin position="2579"/>
        <end position="2607"/>
    </location>
</feature>
<accession>A0ABS1NE67</accession>
<name>A0ABS1NE67_9ACTN</name>
<evidence type="ECO:0000313" key="8">
    <source>
        <dbReference type="Proteomes" id="UP000634229"/>
    </source>
</evidence>
<proteinExistence type="predicted"/>
<feature type="region of interest" description="Disordered" evidence="4">
    <location>
        <begin position="19"/>
        <end position="39"/>
    </location>
</feature>
<feature type="compositionally biased region" description="Basic and acidic residues" evidence="4">
    <location>
        <begin position="509"/>
        <end position="519"/>
    </location>
</feature>
<dbReference type="Gene3D" id="2.180.10.10">
    <property type="entry name" value="RHS repeat-associated core"/>
    <property type="match status" value="1"/>
</dbReference>